<dbReference type="STRING" id="1666912.Ga0058931_3187"/>
<keyword evidence="1" id="KW-0812">Transmembrane</keyword>
<keyword evidence="1" id="KW-0472">Membrane</keyword>
<proteinExistence type="predicted"/>
<dbReference type="OrthoDB" id="7875658at2"/>
<keyword evidence="1" id="KW-1133">Transmembrane helix</keyword>
<evidence type="ECO:0000256" key="1">
    <source>
        <dbReference type="SAM" id="Phobius"/>
    </source>
</evidence>
<reference evidence="2 5" key="2">
    <citation type="submission" date="2016-01" db="EMBL/GenBank/DDBJ databases">
        <authorList>
            <person name="Varghese N."/>
        </authorList>
    </citation>
    <scope>NUCLEOTIDE SEQUENCE [LARGE SCALE GENOMIC DNA]</scope>
    <source>
        <strain evidence="2 5">HL-91</strain>
    </source>
</reference>
<accession>A0A0P7W3J6</accession>
<gene>
    <name evidence="2" type="ORF">Ga0058931_3187</name>
    <name evidence="3" type="ORF">HLUCCA05_05735</name>
</gene>
<evidence type="ECO:0000313" key="4">
    <source>
        <dbReference type="Proteomes" id="UP000050413"/>
    </source>
</evidence>
<dbReference type="Proteomes" id="UP000182045">
    <property type="component" value="Unassembled WGS sequence"/>
</dbReference>
<keyword evidence="5" id="KW-1185">Reference proteome</keyword>
<sequence length="94" mass="10354">MPVPLAPIAATAARYGAIALAGYVLARQMERGRVDQRAEDAFDDLPEGLTGQHARDRQQWNMAGRFRRVVRLGTSGPGVEIDASLLGRIRLRRV</sequence>
<comment type="caution">
    <text evidence="3">The sequence shown here is derived from an EMBL/GenBank/DDBJ whole genome shotgun (WGS) entry which is preliminary data.</text>
</comment>
<feature type="transmembrane region" description="Helical" evidence="1">
    <location>
        <begin position="6"/>
        <end position="26"/>
    </location>
</feature>
<evidence type="ECO:0000313" key="3">
    <source>
        <dbReference type="EMBL" id="KPP90917.1"/>
    </source>
</evidence>
<protein>
    <submittedName>
        <fullName evidence="3">Uncharacterized protein</fullName>
    </submittedName>
</protein>
<organism evidence="3 4">
    <name type="scientific">Roseibaca calidilacus</name>
    <dbReference type="NCBI Taxonomy" id="1666912"/>
    <lineage>
        <taxon>Bacteria</taxon>
        <taxon>Pseudomonadati</taxon>
        <taxon>Pseudomonadota</taxon>
        <taxon>Alphaproteobacteria</taxon>
        <taxon>Rhodobacterales</taxon>
        <taxon>Paracoccaceae</taxon>
        <taxon>Roseinatronobacter</taxon>
    </lineage>
</organism>
<dbReference type="RefSeq" id="WP_072247215.1">
    <property type="nucleotide sequence ID" value="NZ_FBYC01000004.1"/>
</dbReference>
<name>A0A0P7W3J6_9RHOB</name>
<evidence type="ECO:0000313" key="5">
    <source>
        <dbReference type="Proteomes" id="UP000182045"/>
    </source>
</evidence>
<evidence type="ECO:0000313" key="2">
    <source>
        <dbReference type="EMBL" id="CUX83796.1"/>
    </source>
</evidence>
<dbReference type="Proteomes" id="UP000050413">
    <property type="component" value="Unassembled WGS sequence"/>
</dbReference>
<reference evidence="3 4" key="1">
    <citation type="submission" date="2015-09" db="EMBL/GenBank/DDBJ databases">
        <title>Identification and resolution of microdiversity through metagenomic sequencing of parallel consortia.</title>
        <authorList>
            <person name="Nelson W.C."/>
            <person name="Romine M.F."/>
            <person name="Lindemann S.R."/>
        </authorList>
    </citation>
    <scope>NUCLEOTIDE SEQUENCE [LARGE SCALE GENOMIC DNA]</scope>
    <source>
        <strain evidence="3">HL-91</strain>
    </source>
</reference>
<dbReference type="AlphaFoldDB" id="A0A0P7W3J6"/>
<dbReference type="EMBL" id="LJSG01000016">
    <property type="protein sequence ID" value="KPP90917.1"/>
    <property type="molecule type" value="Genomic_DNA"/>
</dbReference>
<dbReference type="EMBL" id="FBYC01000004">
    <property type="protein sequence ID" value="CUX83796.1"/>
    <property type="molecule type" value="Genomic_DNA"/>
</dbReference>